<keyword evidence="6 8" id="KW-1133">Transmembrane helix</keyword>
<keyword evidence="7 8" id="KW-0472">Membrane</keyword>
<dbReference type="RefSeq" id="WP_369705195.1">
    <property type="nucleotide sequence ID" value="NZ_JBGEWD010000016.1"/>
</dbReference>
<dbReference type="SUPFAM" id="SSF103473">
    <property type="entry name" value="MFS general substrate transporter"/>
    <property type="match status" value="1"/>
</dbReference>
<dbReference type="Gene3D" id="1.20.1250.20">
    <property type="entry name" value="MFS general substrate transporter like domains"/>
    <property type="match status" value="1"/>
</dbReference>
<dbReference type="PANTHER" id="PTHR42718">
    <property type="entry name" value="MAJOR FACILITATOR SUPERFAMILY MULTIDRUG TRANSPORTER MFSC"/>
    <property type="match status" value="1"/>
</dbReference>
<accession>A0ABV4BR95</accession>
<dbReference type="CDD" id="cd17321">
    <property type="entry name" value="MFS_MMR_MDR_like"/>
    <property type="match status" value="1"/>
</dbReference>
<dbReference type="InterPro" id="IPR020846">
    <property type="entry name" value="MFS_dom"/>
</dbReference>
<evidence type="ECO:0000256" key="4">
    <source>
        <dbReference type="ARBA" id="ARBA00022475"/>
    </source>
</evidence>
<keyword evidence="5 8" id="KW-0812">Transmembrane</keyword>
<comment type="subcellular location">
    <subcellularLocation>
        <location evidence="1">Cell membrane</location>
        <topology evidence="1">Multi-pass membrane protein</topology>
    </subcellularLocation>
</comment>
<feature type="transmembrane region" description="Helical" evidence="8">
    <location>
        <begin position="438"/>
        <end position="463"/>
    </location>
</feature>
<dbReference type="NCBIfam" id="TIGR00711">
    <property type="entry name" value="efflux_EmrB"/>
    <property type="match status" value="1"/>
</dbReference>
<evidence type="ECO:0000313" key="10">
    <source>
        <dbReference type="EMBL" id="MEY8001298.1"/>
    </source>
</evidence>
<feature type="transmembrane region" description="Helical" evidence="8">
    <location>
        <begin position="297"/>
        <end position="319"/>
    </location>
</feature>
<evidence type="ECO:0000313" key="11">
    <source>
        <dbReference type="Proteomes" id="UP001564657"/>
    </source>
</evidence>
<feature type="transmembrane region" description="Helical" evidence="8">
    <location>
        <begin position="230"/>
        <end position="247"/>
    </location>
</feature>
<feature type="transmembrane region" description="Helical" evidence="8">
    <location>
        <begin position="107"/>
        <end position="129"/>
    </location>
</feature>
<evidence type="ECO:0000256" key="3">
    <source>
        <dbReference type="ARBA" id="ARBA00022448"/>
    </source>
</evidence>
<evidence type="ECO:0000256" key="2">
    <source>
        <dbReference type="ARBA" id="ARBA00008537"/>
    </source>
</evidence>
<dbReference type="InterPro" id="IPR004638">
    <property type="entry name" value="EmrB-like"/>
</dbReference>
<dbReference type="InterPro" id="IPR036259">
    <property type="entry name" value="MFS_trans_sf"/>
</dbReference>
<evidence type="ECO:0000256" key="7">
    <source>
        <dbReference type="ARBA" id="ARBA00023136"/>
    </source>
</evidence>
<evidence type="ECO:0000256" key="5">
    <source>
        <dbReference type="ARBA" id="ARBA00022692"/>
    </source>
</evidence>
<keyword evidence="4" id="KW-1003">Cell membrane</keyword>
<feature type="transmembrane region" description="Helical" evidence="8">
    <location>
        <begin position="331"/>
        <end position="350"/>
    </location>
</feature>
<name>A0ABV4BR95_9CLOT</name>
<gene>
    <name evidence="10" type="ORF">AB8U03_14045</name>
</gene>
<dbReference type="InterPro" id="IPR011701">
    <property type="entry name" value="MFS"/>
</dbReference>
<dbReference type="Pfam" id="PF07690">
    <property type="entry name" value="MFS_1"/>
    <property type="match status" value="1"/>
</dbReference>
<protein>
    <submittedName>
        <fullName evidence="10">MFS transporter</fullName>
    </submittedName>
</protein>
<evidence type="ECO:0000256" key="8">
    <source>
        <dbReference type="SAM" id="Phobius"/>
    </source>
</evidence>
<evidence type="ECO:0000256" key="6">
    <source>
        <dbReference type="ARBA" id="ARBA00022989"/>
    </source>
</evidence>
<feature type="transmembrane region" description="Helical" evidence="8">
    <location>
        <begin position="167"/>
        <end position="186"/>
    </location>
</feature>
<feature type="transmembrane region" description="Helical" evidence="8">
    <location>
        <begin position="356"/>
        <end position="373"/>
    </location>
</feature>
<dbReference type="EMBL" id="JBGEWD010000016">
    <property type="protein sequence ID" value="MEY8001298.1"/>
    <property type="molecule type" value="Genomic_DNA"/>
</dbReference>
<sequence length="469" mass="51298">MNEEIYKNRWRILAVVLISPFMGNIDSSIVNIALPVMSNHLGVEINSIQWVVTSYLIVISASILIFGKLSDKFGKVVIFNYGFLIFGFGSFLCTISKSLSFLVFSRIIQAIGAAMFMSANQAIIVVSFPKEERGRALGLLGSSVAIGTMLGPPLGGIMVQIFNWQSIFLINIPISIFAFIAGKFILPKEKANEVSLNFDLKGAFLFILLIVSLFWALLSGETIGWSNNKIIIGFIISILCGLSFFFTEKTSKNPMIDFSIFHNKLFNISILCAFISFLCMFCVNIIQPFYLQSARSISPAVSGIIMLFIPVSTAIVAPLSGYISDKIGAKIFTVFGLFTMASGLCAMAFLNLKSSYVQIAISIALMGIGNGMFQSPNNSIVMSLAPKNKLGIVGSINGLVRNIGMVSGITFSVALLYNRMSSKIGYKVTGFVQGRPDIFLYGMKVVYLFAAFICIVGMILTILRIVKRD</sequence>
<keyword evidence="11" id="KW-1185">Reference proteome</keyword>
<evidence type="ECO:0000256" key="1">
    <source>
        <dbReference type="ARBA" id="ARBA00004651"/>
    </source>
</evidence>
<feature type="transmembrane region" description="Helical" evidence="8">
    <location>
        <begin position="136"/>
        <end position="161"/>
    </location>
</feature>
<dbReference type="PRINTS" id="PR01036">
    <property type="entry name" value="TCRTETB"/>
</dbReference>
<comment type="similarity">
    <text evidence="2">Belongs to the major facilitator superfamily. EmrB family.</text>
</comment>
<dbReference type="PROSITE" id="PS50850">
    <property type="entry name" value="MFS"/>
    <property type="match status" value="1"/>
</dbReference>
<dbReference type="PANTHER" id="PTHR42718:SF9">
    <property type="entry name" value="MAJOR FACILITATOR SUPERFAMILY MULTIDRUG TRANSPORTER MFSC"/>
    <property type="match status" value="1"/>
</dbReference>
<feature type="transmembrane region" description="Helical" evidence="8">
    <location>
        <begin position="78"/>
        <end position="101"/>
    </location>
</feature>
<keyword evidence="3" id="KW-0813">Transport</keyword>
<feature type="transmembrane region" description="Helical" evidence="8">
    <location>
        <begin position="399"/>
        <end position="418"/>
    </location>
</feature>
<feature type="transmembrane region" description="Helical" evidence="8">
    <location>
        <begin position="48"/>
        <end position="66"/>
    </location>
</feature>
<dbReference type="Proteomes" id="UP001564657">
    <property type="component" value="Unassembled WGS sequence"/>
</dbReference>
<feature type="transmembrane region" description="Helical" evidence="8">
    <location>
        <begin position="268"/>
        <end position="291"/>
    </location>
</feature>
<reference evidence="10 11" key="1">
    <citation type="submission" date="2024-08" db="EMBL/GenBank/DDBJ databases">
        <title>Clostridium lapicellarii sp. nov., and Clostridium renhuaiense sp. nov., two species isolated from the mud in a fermentation cellar used for producing sauce-flavour Chinese liquors.</title>
        <authorList>
            <person name="Yang F."/>
            <person name="Wang H."/>
            <person name="Chen L.Q."/>
            <person name="Zhou N."/>
            <person name="Lu J.J."/>
            <person name="Pu X.X."/>
            <person name="Wan B."/>
            <person name="Wang L."/>
            <person name="Liu S.J."/>
        </authorList>
    </citation>
    <scope>NUCLEOTIDE SEQUENCE [LARGE SCALE GENOMIC DNA]</scope>
    <source>
        <strain evidence="10 11">MT-5</strain>
    </source>
</reference>
<dbReference type="Gene3D" id="1.20.1720.10">
    <property type="entry name" value="Multidrug resistance protein D"/>
    <property type="match status" value="1"/>
</dbReference>
<proteinExistence type="inferred from homology"/>
<evidence type="ECO:0000259" key="9">
    <source>
        <dbReference type="PROSITE" id="PS50850"/>
    </source>
</evidence>
<organism evidence="10 11">
    <name type="scientific">Clostridium moutaii</name>
    <dbReference type="NCBI Taxonomy" id="3240932"/>
    <lineage>
        <taxon>Bacteria</taxon>
        <taxon>Bacillati</taxon>
        <taxon>Bacillota</taxon>
        <taxon>Clostridia</taxon>
        <taxon>Eubacteriales</taxon>
        <taxon>Clostridiaceae</taxon>
        <taxon>Clostridium</taxon>
    </lineage>
</organism>
<feature type="transmembrane region" description="Helical" evidence="8">
    <location>
        <begin position="12"/>
        <end position="36"/>
    </location>
</feature>
<comment type="caution">
    <text evidence="10">The sequence shown here is derived from an EMBL/GenBank/DDBJ whole genome shotgun (WGS) entry which is preliminary data.</text>
</comment>
<feature type="domain" description="Major facilitator superfamily (MFS) profile" evidence="9">
    <location>
        <begin position="12"/>
        <end position="469"/>
    </location>
</feature>
<feature type="transmembrane region" description="Helical" evidence="8">
    <location>
        <begin position="198"/>
        <end position="218"/>
    </location>
</feature>